<name>A0ABD2I0M3_HETSC</name>
<evidence type="ECO:0000313" key="3">
    <source>
        <dbReference type="EMBL" id="KAL3072616.1"/>
    </source>
</evidence>
<keyword evidence="1" id="KW-0833">Ubl conjugation pathway</keyword>
<comment type="caution">
    <text evidence="3">The sequence shown here is derived from an EMBL/GenBank/DDBJ whole genome shotgun (WGS) entry which is preliminary data.</text>
</comment>
<evidence type="ECO:0000313" key="4">
    <source>
        <dbReference type="Proteomes" id="UP001620645"/>
    </source>
</evidence>
<keyword evidence="1" id="KW-0808">Transferase</keyword>
<dbReference type="GO" id="GO:0072344">
    <property type="term" value="P:rescue of stalled ribosome"/>
    <property type="evidence" value="ECO:0007669"/>
    <property type="project" value="UniProtKB-UniRule"/>
</dbReference>
<dbReference type="PANTHER" id="PTHR12389">
    <property type="entry name" value="ZINC FINGER PROTEIN 294"/>
    <property type="match status" value="1"/>
</dbReference>
<dbReference type="GO" id="GO:0008270">
    <property type="term" value="F:zinc ion binding"/>
    <property type="evidence" value="ECO:0007669"/>
    <property type="project" value="UniProtKB-KW"/>
</dbReference>
<feature type="domain" description="E3 ubiquitin-protein ligase listerin N-terminal" evidence="2">
    <location>
        <begin position="59"/>
        <end position="343"/>
    </location>
</feature>
<comment type="catalytic activity">
    <reaction evidence="1">
        <text>S-ubiquitinyl-[E2 ubiquitin-conjugating enzyme]-L-cysteine + [acceptor protein]-L-lysine = [E2 ubiquitin-conjugating enzyme]-L-cysteine + N(6)-ubiquitinyl-[acceptor protein]-L-lysine.</text>
        <dbReference type="EC" id="2.3.2.27"/>
    </reaction>
</comment>
<comment type="similarity">
    <text evidence="1">Belongs to the LTN1 family.</text>
</comment>
<proteinExistence type="inferred from homology"/>
<dbReference type="Pfam" id="PF22958">
    <property type="entry name" value="Ltn1_1st"/>
    <property type="match status" value="1"/>
</dbReference>
<dbReference type="SUPFAM" id="SSF48371">
    <property type="entry name" value="ARM repeat"/>
    <property type="match status" value="1"/>
</dbReference>
<dbReference type="GO" id="GO:1990116">
    <property type="term" value="P:ribosome-associated ubiquitin-dependent protein catabolic process"/>
    <property type="evidence" value="ECO:0007669"/>
    <property type="project" value="UniProtKB-UniRule"/>
</dbReference>
<dbReference type="GO" id="GO:0061630">
    <property type="term" value="F:ubiquitin protein ligase activity"/>
    <property type="evidence" value="ECO:0007669"/>
    <property type="project" value="UniProtKB-UniRule"/>
</dbReference>
<reference evidence="3 4" key="1">
    <citation type="submission" date="2024-10" db="EMBL/GenBank/DDBJ databases">
        <authorList>
            <person name="Kim D."/>
        </authorList>
    </citation>
    <scope>NUCLEOTIDE SEQUENCE [LARGE SCALE GENOMIC DNA]</scope>
    <source>
        <strain evidence="3">Taebaek</strain>
    </source>
</reference>
<dbReference type="InterPro" id="IPR011989">
    <property type="entry name" value="ARM-like"/>
</dbReference>
<accession>A0ABD2I0M3</accession>
<dbReference type="InterPro" id="IPR054476">
    <property type="entry name" value="Ltn1_N"/>
</dbReference>
<dbReference type="InterPro" id="IPR039795">
    <property type="entry name" value="LTN1/Rkr1"/>
</dbReference>
<comment type="pathway">
    <text evidence="1">Protein modification; protein ubiquitination.</text>
</comment>
<evidence type="ECO:0000256" key="1">
    <source>
        <dbReference type="RuleBase" id="RU367090"/>
    </source>
</evidence>
<keyword evidence="1" id="KW-0479">Metal-binding</keyword>
<dbReference type="Gene3D" id="1.25.10.10">
    <property type="entry name" value="Leucine-rich Repeat Variant"/>
    <property type="match status" value="1"/>
</dbReference>
<protein>
    <recommendedName>
        <fullName evidence="1">E3 ubiquitin-protein ligase listerin</fullName>
        <ecNumber evidence="1">2.3.2.27</ecNumber>
    </recommendedName>
    <alternativeName>
        <fullName evidence="1">RING-type E3 ubiquitin transferase listerin</fullName>
    </alternativeName>
</protein>
<gene>
    <name evidence="3" type="ORF">niasHS_017590</name>
</gene>
<dbReference type="Proteomes" id="UP001620645">
    <property type="component" value="Unassembled WGS sequence"/>
</dbReference>
<dbReference type="PANTHER" id="PTHR12389:SF0">
    <property type="entry name" value="E3 UBIQUITIN-PROTEIN LIGASE LISTERIN"/>
    <property type="match status" value="1"/>
</dbReference>
<dbReference type="EMBL" id="JBICCN010000373">
    <property type="protein sequence ID" value="KAL3072616.1"/>
    <property type="molecule type" value="Genomic_DNA"/>
</dbReference>
<keyword evidence="1" id="KW-0862">Zinc</keyword>
<comment type="subunit">
    <text evidence="1">Component of the ribosome quality control complex (RQC).</text>
</comment>
<sequence>MGKHQRRKDNSQAASSSKATQLLQATGSGIPFIGLETSALGLFDLGEMTANDCADLAPEFRILLKKLTKRDTLTREKAVKEFAELLKNVPLDQLKLSFEYFAPIYQRLVTDANSTIRSASNKLLAQYIWRLKKEAPSNCLKQTLPFLLFSTADHSIQVVKSAFSLLNECFAAEKKELVFANFADDALSLSLSVANRRHRLVLSPQLLTEEESNEQRRDRLIAQSFNCIDSLSAHSSNLPNLLATVGDTFTNSESLNPLMALGNSVKVSLYRLATKIAQNDPNLLIRGKFVTVLFNNLNLSDSSLFQNAFECFMRLAQEDALFENFSLDKAIVPKVLSLVRKKEGHWELLANALLPLFSVIFDRIGPSDRQKQVKFAFSVTDSFFDGAFTTIQISSWSCAFVEICKFSLVKLLFGTECESDEDESEFLTQFFLRVTKFTDFILSDFPVSEYAKLADFVAWLQLKLSPGKSAFALELFSELEQHLLSLLPKSDAFLTKLLDVLQENGKFGLKLLVCPNSSAISNSLLIKSAEAILSSGTDPSKFDHLLAIVTVRIQMVGDSIGFDSETVRLINILCQILAKTENRRNSLADRIKMDNVWMCLHSVDFVLSDFCDLLGHESLFCAFCTIFHNLQRLESEFGRVKRILELALAYICEKGSDSEREHLMRILPNEAQLLVKMPNTVNFVFDYLVKRGKVSARLQHFFVESLFKTSLYTPDFVNSSAFLLLRQFECDTPKMRQLLHLFLSSSDCTISQ</sequence>
<organism evidence="3 4">
    <name type="scientific">Heterodera schachtii</name>
    <name type="common">Sugarbeet cyst nematode worm</name>
    <name type="synonym">Tylenchus schachtii</name>
    <dbReference type="NCBI Taxonomy" id="97005"/>
    <lineage>
        <taxon>Eukaryota</taxon>
        <taxon>Metazoa</taxon>
        <taxon>Ecdysozoa</taxon>
        <taxon>Nematoda</taxon>
        <taxon>Chromadorea</taxon>
        <taxon>Rhabditida</taxon>
        <taxon>Tylenchina</taxon>
        <taxon>Tylenchomorpha</taxon>
        <taxon>Tylenchoidea</taxon>
        <taxon>Heteroderidae</taxon>
        <taxon>Heteroderinae</taxon>
        <taxon>Heterodera</taxon>
    </lineage>
</organism>
<evidence type="ECO:0000259" key="2">
    <source>
        <dbReference type="Pfam" id="PF22958"/>
    </source>
</evidence>
<keyword evidence="4" id="KW-1185">Reference proteome</keyword>
<dbReference type="EC" id="2.3.2.27" evidence="1"/>
<comment type="function">
    <text evidence="1">E3 ubiquitin-protein ligase. Component of the ribosome quality control complex (RQC), a ribosome-associated complex that mediates ubiquitination and extraction of incompletely synthesized nascent chains for proteasomal degradation.</text>
</comment>
<dbReference type="GO" id="GO:0005829">
    <property type="term" value="C:cytosol"/>
    <property type="evidence" value="ECO:0007669"/>
    <property type="project" value="UniProtKB-UniRule"/>
</dbReference>
<dbReference type="AlphaFoldDB" id="A0ABD2I0M3"/>
<keyword evidence="1" id="KW-0863">Zinc-finger</keyword>
<dbReference type="GO" id="GO:1990112">
    <property type="term" value="C:RQC complex"/>
    <property type="evidence" value="ECO:0007669"/>
    <property type="project" value="UniProtKB-UniRule"/>
</dbReference>
<dbReference type="InterPro" id="IPR016024">
    <property type="entry name" value="ARM-type_fold"/>
</dbReference>